<evidence type="ECO:0000256" key="1">
    <source>
        <dbReference type="ARBA" id="ARBA00004496"/>
    </source>
</evidence>
<gene>
    <name evidence="9" type="ORF">A3Q56_00803</name>
</gene>
<dbReference type="GO" id="GO:0008312">
    <property type="term" value="F:7S RNA binding"/>
    <property type="evidence" value="ECO:0007669"/>
    <property type="project" value="UniProtKB-UniRule"/>
</dbReference>
<comment type="function">
    <text evidence="8">Component of the signal recognition particle (SRP) complex, a ribonucleoprotein complex that mediates the cotranslational targeting of secretory and membrane proteins to the endoplasmic reticulum (ER). SRP9 together with SRP14 and the Alu portion of the SRP RNA, constitutes the elongation arrest domain of SRP. The complex of SRP9 and SRP14 is required for SRP RNA binding.</text>
</comment>
<evidence type="ECO:0000256" key="4">
    <source>
        <dbReference type="ARBA" id="ARBA00022490"/>
    </source>
</evidence>
<protein>
    <recommendedName>
        <fullName evidence="3 8">Signal recognition particle 14 kDa protein</fullName>
        <shortName evidence="8">SRP14</shortName>
    </recommendedName>
</protein>
<evidence type="ECO:0000256" key="3">
    <source>
        <dbReference type="ARBA" id="ARBA00017926"/>
    </source>
</evidence>
<comment type="subunit">
    <text evidence="8">Heterodimer with SRP9; binds RNA as heterodimer. Component of a signal recognition particle (SRP) complex that consists of a 7SL RNA molecule of 300 nucleotides and six protein subunits: SRP72, SRP68, SRP54, SRP19, SRP14 and SRP9.</text>
</comment>
<dbReference type="GO" id="GO:0006614">
    <property type="term" value="P:SRP-dependent cotranslational protein targeting to membrane"/>
    <property type="evidence" value="ECO:0007669"/>
    <property type="project" value="UniProtKB-UniRule"/>
</dbReference>
<evidence type="ECO:0000256" key="2">
    <source>
        <dbReference type="ARBA" id="ARBA00010349"/>
    </source>
</evidence>
<evidence type="ECO:0000256" key="6">
    <source>
        <dbReference type="ARBA" id="ARBA00023135"/>
    </source>
</evidence>
<dbReference type="OrthoDB" id="19209at2759"/>
<dbReference type="EMBL" id="LWCA01000052">
    <property type="protein sequence ID" value="OAF71430.1"/>
    <property type="molecule type" value="Genomic_DNA"/>
</dbReference>
<evidence type="ECO:0000313" key="10">
    <source>
        <dbReference type="Proteomes" id="UP000078046"/>
    </source>
</evidence>
<proteinExistence type="inferred from homology"/>
<keyword evidence="6 8" id="KW-0733">Signal recognition particle</keyword>
<dbReference type="InterPro" id="IPR009018">
    <property type="entry name" value="Signal_recog_particle_SRP9/14"/>
</dbReference>
<comment type="similarity">
    <text evidence="2 8">Belongs to the SRP14 family.</text>
</comment>
<keyword evidence="4 8" id="KW-0963">Cytoplasm</keyword>
<accession>A0A177BB52</accession>
<sequence>MVLLSNETFLNDLNNLIQKANGSKNGSLYLTTKKYDGRTCPKLKDNCKPTNNLVLIRAVFNKIKISTVCEVKDVNKFQMVYLNNLKCMYNTKKTISNMKD</sequence>
<evidence type="ECO:0000256" key="5">
    <source>
        <dbReference type="ARBA" id="ARBA00022884"/>
    </source>
</evidence>
<dbReference type="Gene3D" id="3.30.720.10">
    <property type="entry name" value="Signal recognition particle alu RNA binding heterodimer, srp9/1"/>
    <property type="match status" value="1"/>
</dbReference>
<dbReference type="SUPFAM" id="SSF54762">
    <property type="entry name" value="Signal recognition particle alu RNA binding heterodimer, SRP9/14"/>
    <property type="match status" value="1"/>
</dbReference>
<dbReference type="InterPro" id="IPR003210">
    <property type="entry name" value="Signal_recog_particle_SRP14"/>
</dbReference>
<evidence type="ECO:0000256" key="7">
    <source>
        <dbReference type="ARBA" id="ARBA00023274"/>
    </source>
</evidence>
<dbReference type="AlphaFoldDB" id="A0A177BB52"/>
<dbReference type="GO" id="GO:0005786">
    <property type="term" value="C:signal recognition particle, endoplasmic reticulum targeting"/>
    <property type="evidence" value="ECO:0007669"/>
    <property type="project" value="UniProtKB-UniRule"/>
</dbReference>
<dbReference type="Pfam" id="PF02290">
    <property type="entry name" value="SRP14"/>
    <property type="match status" value="1"/>
</dbReference>
<keyword evidence="5 8" id="KW-0694">RNA-binding</keyword>
<comment type="caution">
    <text evidence="9">The sequence shown here is derived from an EMBL/GenBank/DDBJ whole genome shotgun (WGS) entry which is preliminary data.</text>
</comment>
<organism evidence="9 10">
    <name type="scientific">Intoshia linei</name>
    <dbReference type="NCBI Taxonomy" id="1819745"/>
    <lineage>
        <taxon>Eukaryota</taxon>
        <taxon>Metazoa</taxon>
        <taxon>Spiralia</taxon>
        <taxon>Lophotrochozoa</taxon>
        <taxon>Mesozoa</taxon>
        <taxon>Orthonectida</taxon>
        <taxon>Rhopaluridae</taxon>
        <taxon>Intoshia</taxon>
    </lineage>
</organism>
<name>A0A177BB52_9BILA</name>
<dbReference type="PANTHER" id="PTHR12013">
    <property type="entry name" value="SIGNAL RECOGNITION PARTICLE 14 KD PROTEIN"/>
    <property type="match status" value="1"/>
</dbReference>
<dbReference type="Proteomes" id="UP000078046">
    <property type="component" value="Unassembled WGS sequence"/>
</dbReference>
<keyword evidence="10" id="KW-1185">Reference proteome</keyword>
<evidence type="ECO:0000313" key="9">
    <source>
        <dbReference type="EMBL" id="OAF71430.1"/>
    </source>
</evidence>
<dbReference type="GO" id="GO:0030942">
    <property type="term" value="F:endoplasmic reticulum signal peptide binding"/>
    <property type="evidence" value="ECO:0007669"/>
    <property type="project" value="UniProtKB-UniRule"/>
</dbReference>
<comment type="subcellular location">
    <subcellularLocation>
        <location evidence="1 8">Cytoplasm</location>
    </subcellularLocation>
</comment>
<evidence type="ECO:0000256" key="8">
    <source>
        <dbReference type="RuleBase" id="RU368100"/>
    </source>
</evidence>
<keyword evidence="7 8" id="KW-0687">Ribonucleoprotein</keyword>
<reference evidence="9 10" key="1">
    <citation type="submission" date="2016-04" db="EMBL/GenBank/DDBJ databases">
        <title>The genome of Intoshia linei affirms orthonectids as highly simplified spiralians.</title>
        <authorList>
            <person name="Mikhailov K.V."/>
            <person name="Slusarev G.S."/>
            <person name="Nikitin M.A."/>
            <person name="Logacheva M.D."/>
            <person name="Penin A."/>
            <person name="Aleoshin V."/>
            <person name="Panchin Y.V."/>
        </authorList>
    </citation>
    <scope>NUCLEOTIDE SEQUENCE [LARGE SCALE GENOMIC DNA]</scope>
    <source>
        <strain evidence="9">Intl2013</strain>
        <tissue evidence="9">Whole animal</tissue>
    </source>
</reference>